<comment type="subcellular location">
    <subcellularLocation>
        <location evidence="7">Cytoplasm</location>
    </subcellularLocation>
</comment>
<evidence type="ECO:0000256" key="2">
    <source>
        <dbReference type="ARBA" id="ARBA00022722"/>
    </source>
</evidence>
<evidence type="ECO:0000256" key="4">
    <source>
        <dbReference type="ARBA" id="ARBA00022759"/>
    </source>
</evidence>
<keyword evidence="6 7" id="KW-0862">Zinc</keyword>
<keyword evidence="5 7" id="KW-0378">Hydrolase</keyword>
<evidence type="ECO:0000256" key="8">
    <source>
        <dbReference type="SAM" id="MobiDB-lite"/>
    </source>
</evidence>
<feature type="binding site" evidence="7">
    <location>
        <position position="109"/>
    </location>
    <ligand>
        <name>Zn(2+)</name>
        <dbReference type="ChEBI" id="CHEBI:29105"/>
        <note>catalytic</note>
    </ligand>
</feature>
<proteinExistence type="inferred from homology"/>
<dbReference type="PROSITE" id="PS01306">
    <property type="entry name" value="UPF0054"/>
    <property type="match status" value="1"/>
</dbReference>
<dbReference type="GO" id="GO:0005737">
    <property type="term" value="C:cytoplasm"/>
    <property type="evidence" value="ECO:0007669"/>
    <property type="project" value="UniProtKB-SubCell"/>
</dbReference>
<dbReference type="InterPro" id="IPR002036">
    <property type="entry name" value="YbeY"/>
</dbReference>
<evidence type="ECO:0000256" key="1">
    <source>
        <dbReference type="ARBA" id="ARBA00010875"/>
    </source>
</evidence>
<feature type="region of interest" description="Disordered" evidence="8">
    <location>
        <begin position="149"/>
        <end position="170"/>
    </location>
</feature>
<dbReference type="PANTHER" id="PTHR46986">
    <property type="entry name" value="ENDORIBONUCLEASE YBEY, CHLOROPLASTIC"/>
    <property type="match status" value="1"/>
</dbReference>
<dbReference type="HAMAP" id="MF_00009">
    <property type="entry name" value="Endoribonucl_YbeY"/>
    <property type="match status" value="1"/>
</dbReference>
<dbReference type="SUPFAM" id="SSF55486">
    <property type="entry name" value="Metalloproteases ('zincins'), catalytic domain"/>
    <property type="match status" value="1"/>
</dbReference>
<evidence type="ECO:0000256" key="6">
    <source>
        <dbReference type="ARBA" id="ARBA00022833"/>
    </source>
</evidence>
<dbReference type="InterPro" id="IPR023091">
    <property type="entry name" value="MetalPrtase_cat_dom_sf_prd"/>
</dbReference>
<evidence type="ECO:0000256" key="7">
    <source>
        <dbReference type="HAMAP-Rule" id="MF_00009"/>
    </source>
</evidence>
<sequence length="170" mass="18600">MVILRKKVAALSETSLEGFALRARRAAGLHGVVNILVTTSAALRSLNRQFRGKDQATDVLSFPAAARTSRGRRGMAVAGEIAISADIAAQNAARFGHSPGAEVKILTLHGILHLAGFDHERDNGQMARKEIKLRRHLGLPIALIERTQRATPRTLKKRGKTRLSGTWRER</sequence>
<evidence type="ECO:0000256" key="5">
    <source>
        <dbReference type="ARBA" id="ARBA00022801"/>
    </source>
</evidence>
<reference evidence="10" key="1">
    <citation type="submission" date="2018-02" db="EMBL/GenBank/DDBJ databases">
        <authorList>
            <person name="Hausmann B."/>
        </authorList>
    </citation>
    <scope>NUCLEOTIDE SEQUENCE [LARGE SCALE GENOMIC DNA]</scope>
    <source>
        <strain evidence="10">Peat soil MAG SbA1</strain>
    </source>
</reference>
<keyword evidence="7" id="KW-0963">Cytoplasm</keyword>
<dbReference type="NCBIfam" id="TIGR00043">
    <property type="entry name" value="rRNA maturation RNase YbeY"/>
    <property type="match status" value="1"/>
</dbReference>
<dbReference type="GO" id="GO:0008270">
    <property type="term" value="F:zinc ion binding"/>
    <property type="evidence" value="ECO:0007669"/>
    <property type="project" value="UniProtKB-UniRule"/>
</dbReference>
<dbReference type="GO" id="GO:0004222">
    <property type="term" value="F:metalloendopeptidase activity"/>
    <property type="evidence" value="ECO:0007669"/>
    <property type="project" value="InterPro"/>
</dbReference>
<comment type="similarity">
    <text evidence="1 7">Belongs to the endoribonuclease YbeY family.</text>
</comment>
<keyword evidence="3 7" id="KW-0479">Metal-binding</keyword>
<evidence type="ECO:0000256" key="3">
    <source>
        <dbReference type="ARBA" id="ARBA00022723"/>
    </source>
</evidence>
<keyword evidence="2 7" id="KW-0540">Nuclease</keyword>
<comment type="cofactor">
    <cofactor evidence="7">
        <name>Zn(2+)</name>
        <dbReference type="ChEBI" id="CHEBI:29105"/>
    </cofactor>
    <text evidence="7">Binds 1 zinc ion.</text>
</comment>
<feature type="binding site" evidence="7">
    <location>
        <position position="113"/>
    </location>
    <ligand>
        <name>Zn(2+)</name>
        <dbReference type="ChEBI" id="CHEBI:29105"/>
        <note>catalytic</note>
    </ligand>
</feature>
<keyword evidence="7" id="KW-0698">rRNA processing</keyword>
<dbReference type="EMBL" id="OMOD01000146">
    <property type="protein sequence ID" value="SPF44086.1"/>
    <property type="molecule type" value="Genomic_DNA"/>
</dbReference>
<dbReference type="AlphaFoldDB" id="A0A2U3KWM1"/>
<dbReference type="Pfam" id="PF02130">
    <property type="entry name" value="YbeY"/>
    <property type="match status" value="1"/>
</dbReference>
<organism evidence="9 10">
    <name type="scientific">Candidatus Sulfotelmatobacter kueseliae</name>
    <dbReference type="NCBI Taxonomy" id="2042962"/>
    <lineage>
        <taxon>Bacteria</taxon>
        <taxon>Pseudomonadati</taxon>
        <taxon>Acidobacteriota</taxon>
        <taxon>Terriglobia</taxon>
        <taxon>Terriglobales</taxon>
        <taxon>Candidatus Korobacteraceae</taxon>
        <taxon>Candidatus Sulfotelmatobacter</taxon>
    </lineage>
</organism>
<dbReference type="PANTHER" id="PTHR46986:SF1">
    <property type="entry name" value="ENDORIBONUCLEASE YBEY, CHLOROPLASTIC"/>
    <property type="match status" value="1"/>
</dbReference>
<gene>
    <name evidence="7 9" type="primary">ybeY</name>
    <name evidence="9" type="ORF">SBA1_510023</name>
</gene>
<accession>A0A2U3KWM1</accession>
<protein>
    <recommendedName>
        <fullName evidence="7">Endoribonuclease YbeY</fullName>
        <ecNumber evidence="7">3.1.-.-</ecNumber>
    </recommendedName>
</protein>
<keyword evidence="4 7" id="KW-0255">Endonuclease</keyword>
<name>A0A2U3KWM1_9BACT</name>
<dbReference type="Proteomes" id="UP000238701">
    <property type="component" value="Unassembled WGS sequence"/>
</dbReference>
<dbReference type="OrthoDB" id="9807740at2"/>
<dbReference type="GO" id="GO:0004521">
    <property type="term" value="F:RNA endonuclease activity"/>
    <property type="evidence" value="ECO:0007669"/>
    <property type="project" value="UniProtKB-UniRule"/>
</dbReference>
<keyword evidence="7" id="KW-0690">Ribosome biogenesis</keyword>
<feature type="binding site" evidence="7">
    <location>
        <position position="119"/>
    </location>
    <ligand>
        <name>Zn(2+)</name>
        <dbReference type="ChEBI" id="CHEBI:29105"/>
        <note>catalytic</note>
    </ligand>
</feature>
<dbReference type="GO" id="GO:0006364">
    <property type="term" value="P:rRNA processing"/>
    <property type="evidence" value="ECO:0007669"/>
    <property type="project" value="UniProtKB-UniRule"/>
</dbReference>
<dbReference type="Gene3D" id="3.40.390.30">
    <property type="entry name" value="Metalloproteases ('zincins'), catalytic domain"/>
    <property type="match status" value="1"/>
</dbReference>
<dbReference type="EC" id="3.1.-.-" evidence="7"/>
<evidence type="ECO:0000313" key="9">
    <source>
        <dbReference type="EMBL" id="SPF44086.1"/>
    </source>
</evidence>
<comment type="function">
    <text evidence="7">Single strand-specific metallo-endoribonuclease involved in late-stage 70S ribosome quality control and in maturation of the 3' terminus of the 16S rRNA.</text>
</comment>
<dbReference type="InterPro" id="IPR020549">
    <property type="entry name" value="YbeY_CS"/>
</dbReference>
<evidence type="ECO:0000313" key="10">
    <source>
        <dbReference type="Proteomes" id="UP000238701"/>
    </source>
</evidence>